<dbReference type="Proteomes" id="UP000823736">
    <property type="component" value="Unassembled WGS sequence"/>
</dbReference>
<dbReference type="RefSeq" id="WP_209491509.1">
    <property type="nucleotide sequence ID" value="NZ_JAGGLC010000003.1"/>
</dbReference>
<keyword evidence="1" id="KW-0812">Transmembrane</keyword>
<gene>
    <name evidence="2" type="ORF">J2753_001742</name>
</gene>
<protein>
    <submittedName>
        <fullName evidence="2">Putative membrane protein YphA (DoxX/SURF4 family)</fullName>
    </submittedName>
</protein>
<reference evidence="2" key="1">
    <citation type="submission" date="2021-03" db="EMBL/GenBank/DDBJ databases">
        <title>Genomic Encyclopedia of Type Strains, Phase IV (KMG-IV): sequencing the most valuable type-strain genomes for metagenomic binning, comparative biology and taxonomic classification.</title>
        <authorList>
            <person name="Goeker M."/>
        </authorList>
    </citation>
    <scope>NUCLEOTIDE SEQUENCE</scope>
    <source>
        <strain evidence="2">DSM 26232</strain>
    </source>
</reference>
<accession>A0A8T4H0D3</accession>
<feature type="transmembrane region" description="Helical" evidence="1">
    <location>
        <begin position="61"/>
        <end position="84"/>
    </location>
</feature>
<evidence type="ECO:0000313" key="3">
    <source>
        <dbReference type="Proteomes" id="UP000823736"/>
    </source>
</evidence>
<proteinExistence type="predicted"/>
<evidence type="ECO:0000313" key="2">
    <source>
        <dbReference type="EMBL" id="MBP1987244.1"/>
    </source>
</evidence>
<evidence type="ECO:0000256" key="1">
    <source>
        <dbReference type="SAM" id="Phobius"/>
    </source>
</evidence>
<feature type="transmembrane region" description="Helical" evidence="1">
    <location>
        <begin position="12"/>
        <end position="32"/>
    </location>
</feature>
<dbReference type="OrthoDB" id="351045at2157"/>
<comment type="caution">
    <text evidence="2">The sequence shown here is derived from an EMBL/GenBank/DDBJ whole genome shotgun (WGS) entry which is preliminary data.</text>
</comment>
<sequence>MRPAQRGGSYLTAFVIVVFLVFMLVLFVVAGIPTIDGTSDAVQQADDGAIEKMGYSGNMSFVLDVSLVIAPAMLMIGIVVYLYAVVAGKGSFRGGGPR</sequence>
<keyword evidence="1" id="KW-0472">Membrane</keyword>
<organism evidence="2 3">
    <name type="scientific">Halolamina salifodinae</name>
    <dbReference type="NCBI Taxonomy" id="1202767"/>
    <lineage>
        <taxon>Archaea</taxon>
        <taxon>Methanobacteriati</taxon>
        <taxon>Methanobacteriota</taxon>
        <taxon>Stenosarchaea group</taxon>
        <taxon>Halobacteria</taxon>
        <taxon>Halobacteriales</taxon>
        <taxon>Haloferacaceae</taxon>
    </lineage>
</organism>
<keyword evidence="1" id="KW-1133">Transmembrane helix</keyword>
<keyword evidence="3" id="KW-1185">Reference proteome</keyword>
<dbReference type="AlphaFoldDB" id="A0A8T4H0D3"/>
<name>A0A8T4H0D3_9EURY</name>
<dbReference type="EMBL" id="JAGGLC010000003">
    <property type="protein sequence ID" value="MBP1987244.1"/>
    <property type="molecule type" value="Genomic_DNA"/>
</dbReference>